<accession>A0AAW9DQA9</accession>
<dbReference type="Pfam" id="PF02463">
    <property type="entry name" value="SMC_N"/>
    <property type="match status" value="1"/>
</dbReference>
<sequence>MPARFARLRITGFKSFADATSIEILPGLTGIVGPNGCGKSNIVDALRWAMGESSAKSMRGGEMDDVIFAGTLSRPARSIAEVSISLTETAGLAPAPFQAEAELEISRRIERGSGSTYRVNRRETRARDVATLLADLAAGARNSAMISQGRVSALVSARPDERRMILEEAAGISGLHARRHEAELKLRATEDNLSRADDLRTQQETHLTALRAQAAQAHRYRVLSTEIRNAEAEYLTTERLIAEQRRQQARRDLEAAKAAVIEAQARKDAALAAEIARNDDVPALRLRESEARTALERTRIHFEQIETEIARVQSLRIESQRRLESLLRDQDHAERARADAEAAQTRLEREEQHLTALENATPQQIDSARAAAASASAALERAEAQVQTATDAAAHFAASRQAVTSRLALTREKAAQAKLRANQAAEAHRRAQSELVAPEQLARAAAERERAETVLLAAEQALDLCQTILDAAELTRAKAAEAATAARAGAIAADASLATVRIEAEALTKLLARKFSEENDPVLDRIKVPPGYETALGAAMQNELAVGTRAEAARRWRQLPPIESQHCFEPLSTVIQGPPELARALDHILLLPDGDDGNAQQSRLAPGETLVSKQGEVWRWDGFTARSGAPGEAGMRLAQRNRLAALQDDLTTATAHAAACRTGLRDTEAAESAARRAEDEARRQRKTTEAEIDRARNAKRTLTEAAAHLDAQAERQATRAAGAAEANARFAAEYTEIAQQLADVQAESDALGDPRDTAAALDTARHAMQEARRAEAASRKQLDQLVTEAEQRKRRLELVGRERADWQERSRDIAFRLTDLAARITEAKAALAALPDDLLSGQARDAARAATEEAQSAHRTAKTDLANAERDHQLSTAAAREAEQAVATTREALIAAESSLREADFAWGSIAERMLERLGVAPVLPSIENPTQQNADRARRRFERLTREREEIGPVNLRADMEVSEIETRLAAIESERAELSTAIAKLRGSIGNLNHEGRERLSAVFTEIDRHFQSLFSRMFGGGRAHLALTGSDDPLQAGLEIFAEPPGKKLATLSLLSGGEQALTALSLIFAVFRCNPAPFSVLDEVDAPLDDANVDRFCTLLDDMSRETGTRFLVVTHHHHTMARMDRLYGVTMQERGISRILSVDLGTAASFAERPEALAAE</sequence>
<dbReference type="GO" id="GO:0005737">
    <property type="term" value="C:cytoplasm"/>
    <property type="evidence" value="ECO:0007669"/>
    <property type="project" value="UniProtKB-SubCell"/>
</dbReference>
<feature type="region of interest" description="Disordered" evidence="8">
    <location>
        <begin position="664"/>
        <end position="690"/>
    </location>
</feature>
<evidence type="ECO:0000256" key="6">
    <source>
        <dbReference type="ARBA" id="ARBA00023125"/>
    </source>
</evidence>
<comment type="subunit">
    <text evidence="7">Homodimer.</text>
</comment>
<dbReference type="SUPFAM" id="SSF52540">
    <property type="entry name" value="P-loop containing nucleoside triphosphate hydrolases"/>
    <property type="match status" value="1"/>
</dbReference>
<evidence type="ECO:0000256" key="8">
    <source>
        <dbReference type="SAM" id="MobiDB-lite"/>
    </source>
</evidence>
<evidence type="ECO:0000256" key="1">
    <source>
        <dbReference type="ARBA" id="ARBA00004496"/>
    </source>
</evidence>
<proteinExistence type="inferred from homology"/>
<dbReference type="FunFam" id="3.40.50.300:FF:000901">
    <property type="entry name" value="Chromosome partition protein Smc"/>
    <property type="match status" value="1"/>
</dbReference>
<keyword evidence="4 7" id="KW-0067">ATP-binding</keyword>
<evidence type="ECO:0000256" key="5">
    <source>
        <dbReference type="ARBA" id="ARBA00023054"/>
    </source>
</evidence>
<feature type="binding site" evidence="7">
    <location>
        <begin position="34"/>
        <end position="41"/>
    </location>
    <ligand>
        <name>ATP</name>
        <dbReference type="ChEBI" id="CHEBI:30616"/>
    </ligand>
</feature>
<keyword evidence="3 7" id="KW-0547">Nucleotide-binding</keyword>
<evidence type="ECO:0000256" key="2">
    <source>
        <dbReference type="ARBA" id="ARBA00022490"/>
    </source>
</evidence>
<dbReference type="GO" id="GO:0005524">
    <property type="term" value="F:ATP binding"/>
    <property type="evidence" value="ECO:0007669"/>
    <property type="project" value="UniProtKB-UniRule"/>
</dbReference>
<feature type="region of interest" description="Disordered" evidence="8">
    <location>
        <begin position="845"/>
        <end position="882"/>
    </location>
</feature>
<comment type="domain">
    <text evidence="7">Contains large globular domains required for ATP hydrolysis at each terminus and a third globular domain forming a flexible hinge near the middle of the molecule. These domains are separated by coiled-coil structures.</text>
</comment>
<feature type="coiled-coil region" evidence="7">
    <location>
        <begin position="768"/>
        <end position="799"/>
    </location>
</feature>
<keyword evidence="5 7" id="KW-0175">Coiled coil</keyword>
<keyword evidence="11" id="KW-1185">Reference proteome</keyword>
<dbReference type="PIRSF" id="PIRSF005719">
    <property type="entry name" value="SMC"/>
    <property type="match status" value="1"/>
</dbReference>
<comment type="caution">
    <text evidence="10">The sequence shown here is derived from an EMBL/GenBank/DDBJ whole genome shotgun (WGS) entry which is preliminary data.</text>
</comment>
<dbReference type="InterPro" id="IPR027417">
    <property type="entry name" value="P-loop_NTPase"/>
</dbReference>
<feature type="coiled-coil region" evidence="7">
    <location>
        <begin position="323"/>
        <end position="461"/>
    </location>
</feature>
<dbReference type="HAMAP" id="MF_01894">
    <property type="entry name" value="Smc_prok"/>
    <property type="match status" value="1"/>
</dbReference>
<keyword evidence="6 7" id="KW-0238">DNA-binding</keyword>
<dbReference type="InterPro" id="IPR024704">
    <property type="entry name" value="SMC"/>
</dbReference>
<dbReference type="Gene3D" id="3.40.50.300">
    <property type="entry name" value="P-loop containing nucleotide triphosphate hydrolases"/>
    <property type="match status" value="2"/>
</dbReference>
<dbReference type="PANTHER" id="PTHR43977">
    <property type="entry name" value="STRUCTURAL MAINTENANCE OF CHROMOSOMES PROTEIN 3"/>
    <property type="match status" value="1"/>
</dbReference>
<evidence type="ECO:0000313" key="10">
    <source>
        <dbReference type="EMBL" id="MDX5930826.1"/>
    </source>
</evidence>
<dbReference type="AlphaFoldDB" id="A0AAW9DQA9"/>
<keyword evidence="2 7" id="KW-0963">Cytoplasm</keyword>
<dbReference type="GO" id="GO:0016887">
    <property type="term" value="F:ATP hydrolysis activity"/>
    <property type="evidence" value="ECO:0007669"/>
    <property type="project" value="InterPro"/>
</dbReference>
<dbReference type="EMBL" id="JAWXYB010000018">
    <property type="protein sequence ID" value="MDX5930826.1"/>
    <property type="molecule type" value="Genomic_DNA"/>
</dbReference>
<comment type="similarity">
    <text evidence="7">Belongs to the SMC family.</text>
</comment>
<dbReference type="InterPro" id="IPR011890">
    <property type="entry name" value="SMC_prok"/>
</dbReference>
<dbReference type="Proteomes" id="UP001279553">
    <property type="component" value="Unassembled WGS sequence"/>
</dbReference>
<organism evidence="10 11">
    <name type="scientific">Acidiphilium acidophilum</name>
    <name type="common">Thiobacillus acidophilus</name>
    <dbReference type="NCBI Taxonomy" id="76588"/>
    <lineage>
        <taxon>Bacteria</taxon>
        <taxon>Pseudomonadati</taxon>
        <taxon>Pseudomonadota</taxon>
        <taxon>Alphaproteobacteria</taxon>
        <taxon>Acetobacterales</taxon>
        <taxon>Acidocellaceae</taxon>
        <taxon>Acidiphilium</taxon>
    </lineage>
</organism>
<dbReference type="NCBIfam" id="TIGR02168">
    <property type="entry name" value="SMC_prok_B"/>
    <property type="match status" value="1"/>
</dbReference>
<name>A0AAW9DQA9_ACIAO</name>
<dbReference type="RefSeq" id="WP_319613754.1">
    <property type="nucleotide sequence ID" value="NZ_JAWXYB010000018.1"/>
</dbReference>
<dbReference type="GO" id="GO:0003677">
    <property type="term" value="F:DNA binding"/>
    <property type="evidence" value="ECO:0007669"/>
    <property type="project" value="UniProtKB-UniRule"/>
</dbReference>
<feature type="domain" description="RecF/RecN/SMC N-terminal" evidence="9">
    <location>
        <begin position="6"/>
        <end position="1142"/>
    </location>
</feature>
<comment type="subcellular location">
    <subcellularLocation>
        <location evidence="1 7">Cytoplasm</location>
    </subcellularLocation>
</comment>
<evidence type="ECO:0000256" key="4">
    <source>
        <dbReference type="ARBA" id="ARBA00022840"/>
    </source>
</evidence>
<dbReference type="GO" id="GO:0030261">
    <property type="term" value="P:chromosome condensation"/>
    <property type="evidence" value="ECO:0007669"/>
    <property type="project" value="InterPro"/>
</dbReference>
<gene>
    <name evidence="7 10" type="primary">smc</name>
    <name evidence="10" type="ORF">SIL87_08635</name>
</gene>
<feature type="coiled-coil region" evidence="7">
    <location>
        <begin position="963"/>
        <end position="990"/>
    </location>
</feature>
<comment type="function">
    <text evidence="7">Required for chromosome condensation and partitioning.</text>
</comment>
<evidence type="ECO:0000256" key="7">
    <source>
        <dbReference type="HAMAP-Rule" id="MF_01894"/>
    </source>
</evidence>
<dbReference type="GO" id="GO:0006260">
    <property type="term" value="P:DNA replication"/>
    <property type="evidence" value="ECO:0007669"/>
    <property type="project" value="UniProtKB-UniRule"/>
</dbReference>
<reference evidence="10 11" key="1">
    <citation type="submission" date="2023-11" db="EMBL/GenBank/DDBJ databases">
        <title>MicrobeMod: A computational toolkit for identifying prokaryotic methylation and restriction-modification with nanopore sequencing.</title>
        <authorList>
            <person name="Crits-Christoph A."/>
            <person name="Kang S.C."/>
            <person name="Lee H."/>
            <person name="Ostrov N."/>
        </authorList>
    </citation>
    <scope>NUCLEOTIDE SEQUENCE [LARGE SCALE GENOMIC DNA]</scope>
    <source>
        <strain evidence="10 11">DSMZ 700</strain>
    </source>
</reference>
<evidence type="ECO:0000259" key="9">
    <source>
        <dbReference type="Pfam" id="PF02463"/>
    </source>
</evidence>
<dbReference type="GO" id="GO:0007059">
    <property type="term" value="P:chromosome segregation"/>
    <property type="evidence" value="ECO:0007669"/>
    <property type="project" value="UniProtKB-UniRule"/>
</dbReference>
<protein>
    <recommendedName>
        <fullName evidence="7">Chromosome partition protein Smc</fullName>
    </recommendedName>
</protein>
<feature type="coiled-coil region" evidence="7">
    <location>
        <begin position="227"/>
        <end position="273"/>
    </location>
</feature>
<dbReference type="CDD" id="cd03278">
    <property type="entry name" value="ABC_SMC_barmotin"/>
    <property type="match status" value="1"/>
</dbReference>
<dbReference type="InterPro" id="IPR003395">
    <property type="entry name" value="RecF/RecN/SMC_N"/>
</dbReference>
<dbReference type="GO" id="GO:0007062">
    <property type="term" value="P:sister chromatid cohesion"/>
    <property type="evidence" value="ECO:0007669"/>
    <property type="project" value="InterPro"/>
</dbReference>
<evidence type="ECO:0000313" key="11">
    <source>
        <dbReference type="Proteomes" id="UP001279553"/>
    </source>
</evidence>
<evidence type="ECO:0000256" key="3">
    <source>
        <dbReference type="ARBA" id="ARBA00022741"/>
    </source>
</evidence>